<evidence type="ECO:0000256" key="1">
    <source>
        <dbReference type="ARBA" id="ARBA00022448"/>
    </source>
</evidence>
<evidence type="ECO:0000256" key="2">
    <source>
        <dbReference type="ARBA" id="ARBA00022519"/>
    </source>
</evidence>
<dbReference type="Proteomes" id="UP000886129">
    <property type="component" value="Unassembled WGS sequence"/>
</dbReference>
<proteinExistence type="predicted"/>
<evidence type="ECO:0000313" key="4">
    <source>
        <dbReference type="EMBL" id="HHF08681.1"/>
    </source>
</evidence>
<dbReference type="PANTHER" id="PTHR32196">
    <property type="entry name" value="ABC TRANSPORTER PERMEASE PROTEIN YPHD-RELATED-RELATED"/>
    <property type="match status" value="1"/>
</dbReference>
<keyword evidence="3" id="KW-1133">Transmembrane helix</keyword>
<feature type="transmembrane region" description="Helical" evidence="3">
    <location>
        <begin position="51"/>
        <end position="69"/>
    </location>
</feature>
<protein>
    <submittedName>
        <fullName evidence="4">ABC transporter permease</fullName>
    </submittedName>
</protein>
<reference evidence="4" key="1">
    <citation type="journal article" date="2020" name="mSystems">
        <title>Genome- and Community-Level Interaction Insights into Carbon Utilization and Element Cycling Functions of Hydrothermarchaeota in Hydrothermal Sediment.</title>
        <authorList>
            <person name="Zhou Z."/>
            <person name="Liu Y."/>
            <person name="Xu W."/>
            <person name="Pan J."/>
            <person name="Luo Z.H."/>
            <person name="Li M."/>
        </authorList>
    </citation>
    <scope>NUCLEOTIDE SEQUENCE [LARGE SCALE GENOMIC DNA]</scope>
    <source>
        <strain evidence="4">HyVt-80</strain>
    </source>
</reference>
<dbReference type="AlphaFoldDB" id="A0A7C5DVS5"/>
<feature type="transmembrane region" description="Helical" evidence="3">
    <location>
        <begin position="21"/>
        <end position="39"/>
    </location>
</feature>
<feature type="transmembrane region" description="Helical" evidence="3">
    <location>
        <begin position="76"/>
        <end position="93"/>
    </location>
</feature>
<name>A0A7C5DVS5_9BACT</name>
<evidence type="ECO:0000256" key="3">
    <source>
        <dbReference type="SAM" id="Phobius"/>
    </source>
</evidence>
<keyword evidence="3" id="KW-0812">Transmembrane</keyword>
<keyword evidence="3" id="KW-0472">Membrane</keyword>
<sequence length="94" mass="10177">MNDHKKSRAGGNFLQILRIREFGAIVGIAIFFVIFSVISDRFVTIDNLTTTFTMASELGIIAIGVTMLMISGEFDLSVGAAFAVGPMIFAIMIN</sequence>
<accession>A0A7C5DVS5</accession>
<dbReference type="PANTHER" id="PTHR32196:SF32">
    <property type="entry name" value="XYLOSE TRANSPORT SYSTEM PERMEASE PROTEIN XYLH"/>
    <property type="match status" value="1"/>
</dbReference>
<dbReference type="GO" id="GO:0005886">
    <property type="term" value="C:plasma membrane"/>
    <property type="evidence" value="ECO:0007669"/>
    <property type="project" value="TreeGrafter"/>
</dbReference>
<gene>
    <name evidence="4" type="ORF">ENL26_02775</name>
</gene>
<organism evidence="4">
    <name type="scientific">Kosmotoga arenicorallina</name>
    <dbReference type="NCBI Taxonomy" id="688066"/>
    <lineage>
        <taxon>Bacteria</taxon>
        <taxon>Thermotogati</taxon>
        <taxon>Thermotogota</taxon>
        <taxon>Thermotogae</taxon>
        <taxon>Kosmotogales</taxon>
        <taxon>Kosmotogaceae</taxon>
        <taxon>Kosmotoga</taxon>
    </lineage>
</organism>
<keyword evidence="2" id="KW-0997">Cell inner membrane</keyword>
<feature type="non-terminal residue" evidence="4">
    <location>
        <position position="94"/>
    </location>
</feature>
<keyword evidence="2" id="KW-1003">Cell membrane</keyword>
<keyword evidence="1" id="KW-0813">Transport</keyword>
<dbReference type="EMBL" id="DRTH01000168">
    <property type="protein sequence ID" value="HHF08681.1"/>
    <property type="molecule type" value="Genomic_DNA"/>
</dbReference>
<comment type="caution">
    <text evidence="4">The sequence shown here is derived from an EMBL/GenBank/DDBJ whole genome shotgun (WGS) entry which is preliminary data.</text>
</comment>